<dbReference type="OrthoDB" id="10603257at2759"/>
<comment type="caution">
    <text evidence="1">The sequence shown here is derived from an EMBL/GenBank/DDBJ whole genome shotgun (WGS) entry which is preliminary data.</text>
</comment>
<dbReference type="EMBL" id="BMAV01018986">
    <property type="protein sequence ID" value="GFY71614.1"/>
    <property type="molecule type" value="Genomic_DNA"/>
</dbReference>
<gene>
    <name evidence="1" type="ORF">TNIN_428791</name>
</gene>
<evidence type="ECO:0000313" key="1">
    <source>
        <dbReference type="EMBL" id="GFY71614.1"/>
    </source>
</evidence>
<protein>
    <submittedName>
        <fullName evidence="1">Uncharacterized protein</fullName>
    </submittedName>
</protein>
<accession>A0A8X7CGJ4</accession>
<reference evidence="1" key="1">
    <citation type="submission" date="2020-08" db="EMBL/GenBank/DDBJ databases">
        <title>Multicomponent nature underlies the extraordinary mechanical properties of spider dragline silk.</title>
        <authorList>
            <person name="Kono N."/>
            <person name="Nakamura H."/>
            <person name="Mori M."/>
            <person name="Yoshida Y."/>
            <person name="Ohtoshi R."/>
            <person name="Malay A.D."/>
            <person name="Moran D.A.P."/>
            <person name="Tomita M."/>
            <person name="Numata K."/>
            <person name="Arakawa K."/>
        </authorList>
    </citation>
    <scope>NUCLEOTIDE SEQUENCE</scope>
</reference>
<keyword evidence="2" id="KW-1185">Reference proteome</keyword>
<evidence type="ECO:0000313" key="2">
    <source>
        <dbReference type="Proteomes" id="UP000886998"/>
    </source>
</evidence>
<name>A0A8X7CGJ4_9ARAC</name>
<sequence>MSHDKDHKVYVVQMCRCGRQPGHSNNKSSSSEKPLDVSKQLFPFFLTNQELFTSTSPPPTVILLLLHKLRDQQCYGKLHISTTKLGKSKDWPYTFSCTVNPDRWQQLEGTANKKEKETRRQRFKDGYTKFGLLLSIVARDVRG</sequence>
<dbReference type="AlphaFoldDB" id="A0A8X7CGJ4"/>
<proteinExistence type="predicted"/>
<dbReference type="Proteomes" id="UP000886998">
    <property type="component" value="Unassembled WGS sequence"/>
</dbReference>
<organism evidence="1 2">
    <name type="scientific">Trichonephila inaurata madagascariensis</name>
    <dbReference type="NCBI Taxonomy" id="2747483"/>
    <lineage>
        <taxon>Eukaryota</taxon>
        <taxon>Metazoa</taxon>
        <taxon>Ecdysozoa</taxon>
        <taxon>Arthropoda</taxon>
        <taxon>Chelicerata</taxon>
        <taxon>Arachnida</taxon>
        <taxon>Araneae</taxon>
        <taxon>Araneomorphae</taxon>
        <taxon>Entelegynae</taxon>
        <taxon>Araneoidea</taxon>
        <taxon>Nephilidae</taxon>
        <taxon>Trichonephila</taxon>
        <taxon>Trichonephila inaurata</taxon>
    </lineage>
</organism>